<reference evidence="8 9" key="1">
    <citation type="submission" date="2018-08" db="EMBL/GenBank/DDBJ databases">
        <title>Aeromicrobium sp. M2KJ-4, whole genome shotgun sequence.</title>
        <authorList>
            <person name="Tuo L."/>
        </authorList>
    </citation>
    <scope>NUCLEOTIDE SEQUENCE [LARGE SCALE GENOMIC DNA]</scope>
    <source>
        <strain evidence="8 9">M2KJ-4</strain>
    </source>
</reference>
<dbReference type="OrthoDB" id="3396203at2"/>
<evidence type="ECO:0000256" key="5">
    <source>
        <dbReference type="ARBA" id="ARBA00023136"/>
    </source>
</evidence>
<keyword evidence="2" id="KW-1003">Cell membrane</keyword>
<proteinExistence type="predicted"/>
<keyword evidence="5 6" id="KW-0472">Membrane</keyword>
<feature type="transmembrane region" description="Helical" evidence="6">
    <location>
        <begin position="78"/>
        <end position="94"/>
    </location>
</feature>
<organism evidence="8 9">
    <name type="scientific">Aeromicrobium endophyticum</name>
    <dbReference type="NCBI Taxonomy" id="2292704"/>
    <lineage>
        <taxon>Bacteria</taxon>
        <taxon>Bacillati</taxon>
        <taxon>Actinomycetota</taxon>
        <taxon>Actinomycetes</taxon>
        <taxon>Propionibacteriales</taxon>
        <taxon>Nocardioidaceae</taxon>
        <taxon>Aeromicrobium</taxon>
    </lineage>
</organism>
<sequence length="116" mass="12567">MNPAVIRTVFRTVAIAEAVSWGLLLVAMFFKWVLDAEPLGLTEGGVPVAGPIHGGIFVLYVLSTLVSARAFRWDAKTLVLGLAASIPPFFTVWFETWADRQGLLAPAARREAPTSL</sequence>
<evidence type="ECO:0000259" key="7">
    <source>
        <dbReference type="Pfam" id="PF12823"/>
    </source>
</evidence>
<dbReference type="GO" id="GO:0005886">
    <property type="term" value="C:plasma membrane"/>
    <property type="evidence" value="ECO:0007669"/>
    <property type="project" value="UniProtKB-SubCell"/>
</dbReference>
<keyword evidence="3 6" id="KW-0812">Transmembrane</keyword>
<dbReference type="EMBL" id="QUBR01000001">
    <property type="protein sequence ID" value="REK72932.1"/>
    <property type="molecule type" value="Genomic_DNA"/>
</dbReference>
<feature type="transmembrane region" description="Helical" evidence="6">
    <location>
        <begin position="46"/>
        <end position="66"/>
    </location>
</feature>
<evidence type="ECO:0000256" key="6">
    <source>
        <dbReference type="SAM" id="Phobius"/>
    </source>
</evidence>
<feature type="transmembrane region" description="Helical" evidence="6">
    <location>
        <begin position="12"/>
        <end position="34"/>
    </location>
</feature>
<gene>
    <name evidence="8" type="ORF">DX116_04895</name>
</gene>
<dbReference type="PANTHER" id="PTHR40077:SF1">
    <property type="entry name" value="MEMBRANE PROTEIN"/>
    <property type="match status" value="1"/>
</dbReference>
<dbReference type="InterPro" id="IPR023845">
    <property type="entry name" value="DUF3817_TM"/>
</dbReference>
<keyword evidence="9" id="KW-1185">Reference proteome</keyword>
<evidence type="ECO:0000256" key="1">
    <source>
        <dbReference type="ARBA" id="ARBA00004651"/>
    </source>
</evidence>
<evidence type="ECO:0000256" key="2">
    <source>
        <dbReference type="ARBA" id="ARBA00022475"/>
    </source>
</evidence>
<dbReference type="PANTHER" id="PTHR40077">
    <property type="entry name" value="MEMBRANE PROTEIN-RELATED"/>
    <property type="match status" value="1"/>
</dbReference>
<dbReference type="Pfam" id="PF12823">
    <property type="entry name" value="DUF3817"/>
    <property type="match status" value="1"/>
</dbReference>
<dbReference type="Proteomes" id="UP000265581">
    <property type="component" value="Unassembled WGS sequence"/>
</dbReference>
<evidence type="ECO:0000256" key="4">
    <source>
        <dbReference type="ARBA" id="ARBA00022989"/>
    </source>
</evidence>
<feature type="domain" description="DUF3817" evidence="7">
    <location>
        <begin position="8"/>
        <end position="100"/>
    </location>
</feature>
<comment type="subcellular location">
    <subcellularLocation>
        <location evidence="1">Cell membrane</location>
        <topology evidence="1">Multi-pass membrane protein</topology>
    </subcellularLocation>
</comment>
<dbReference type="AlphaFoldDB" id="A0A371PAI1"/>
<protein>
    <submittedName>
        <fullName evidence="8">DUF3817 domain-containing protein</fullName>
    </submittedName>
</protein>
<accession>A0A371PAI1</accession>
<dbReference type="NCBIfam" id="TIGR03954">
    <property type="entry name" value="integ_memb_HG"/>
    <property type="match status" value="1"/>
</dbReference>
<keyword evidence="4 6" id="KW-1133">Transmembrane helix</keyword>
<name>A0A371PAI1_9ACTN</name>
<evidence type="ECO:0000313" key="8">
    <source>
        <dbReference type="EMBL" id="REK72932.1"/>
    </source>
</evidence>
<evidence type="ECO:0000313" key="9">
    <source>
        <dbReference type="Proteomes" id="UP000265581"/>
    </source>
</evidence>
<comment type="caution">
    <text evidence="8">The sequence shown here is derived from an EMBL/GenBank/DDBJ whole genome shotgun (WGS) entry which is preliminary data.</text>
</comment>
<evidence type="ECO:0000256" key="3">
    <source>
        <dbReference type="ARBA" id="ARBA00022692"/>
    </source>
</evidence>
<dbReference type="RefSeq" id="WP_119703046.1">
    <property type="nucleotide sequence ID" value="NZ_JBHSOI010000001.1"/>
</dbReference>